<name>A0A2H0VC45_9BACT</name>
<evidence type="ECO:0000313" key="2">
    <source>
        <dbReference type="EMBL" id="PIR96651.1"/>
    </source>
</evidence>
<dbReference type="InterPro" id="IPR052913">
    <property type="entry name" value="Glycopeptide_resist_protein"/>
</dbReference>
<dbReference type="InterPro" id="IPR007391">
    <property type="entry name" value="Vancomycin_resist_VanW"/>
</dbReference>
<protein>
    <recommendedName>
        <fullName evidence="4">Peptidoglycan binding domain-containing protein</fullName>
    </recommendedName>
</protein>
<dbReference type="PANTHER" id="PTHR35788:SF1">
    <property type="entry name" value="EXPORTED PROTEIN"/>
    <property type="match status" value="1"/>
</dbReference>
<feature type="transmembrane region" description="Helical" evidence="1">
    <location>
        <begin position="33"/>
        <end position="53"/>
    </location>
</feature>
<comment type="caution">
    <text evidence="2">The sequence shown here is derived from an EMBL/GenBank/DDBJ whole genome shotgun (WGS) entry which is preliminary data.</text>
</comment>
<dbReference type="AlphaFoldDB" id="A0A2H0VC45"/>
<keyword evidence="1" id="KW-0812">Transmembrane</keyword>
<keyword evidence="1" id="KW-0472">Membrane</keyword>
<proteinExistence type="predicted"/>
<keyword evidence="1" id="KW-1133">Transmembrane helix</keyword>
<evidence type="ECO:0008006" key="4">
    <source>
        <dbReference type="Google" id="ProtNLM"/>
    </source>
</evidence>
<accession>A0A2H0VC45</accession>
<sequence>MAKKKTVEKLRLRIVPETIKNPLPKNPGVKKILTPWFILILIILFFIFTIFPITKQIQITTNQKEILPRSFGFALQTSKWIGESLQVEHGNIHFNIDNLADLKTTKDLDLSKYRKGFNNKISLNEAIFKQFGTTNPWQAYKKNGSLRTFDFNETWLYNILSGEIASKVNQLNKNAILEIQDDRAIQFRPHVIGQSLNVVETVSVIKIAAFSNQNTTGLKIVITKPLIVLSDLNSLGIEEIVAQGESDFSGSSASRITNIRVGASRYNGLILKPNQEFSFNEHLGSITAATGFKPELVIKSTGTVPELGGGLCQVSTTVFRAALYGGLPITARKNHSYAVNYYSPQGTDATIYPGVVDFKFINDTPNHLLINSYLEGTKLHFDFYGTKDSRKTEIDGPYQYDFGTGGSMRARLTRTIKYDQKEVVDNFYSRYVSKNLFPKIYEYPGDPKNDDLQNGSPIKELIDELLEPDNQEEILE</sequence>
<organism evidence="2 3">
    <name type="scientific">Candidatus Doudnabacteria bacterium CG10_big_fil_rev_8_21_14_0_10_41_10</name>
    <dbReference type="NCBI Taxonomy" id="1974551"/>
    <lineage>
        <taxon>Bacteria</taxon>
        <taxon>Candidatus Doudnaibacteriota</taxon>
    </lineage>
</organism>
<gene>
    <name evidence="2" type="ORF">COT91_05310</name>
</gene>
<evidence type="ECO:0000313" key="3">
    <source>
        <dbReference type="Proteomes" id="UP000230557"/>
    </source>
</evidence>
<reference evidence="3" key="1">
    <citation type="submission" date="2017-09" db="EMBL/GenBank/DDBJ databases">
        <title>Depth-based differentiation of microbial function through sediment-hosted aquifers and enrichment of novel symbionts in the deep terrestrial subsurface.</title>
        <authorList>
            <person name="Probst A.J."/>
            <person name="Ladd B."/>
            <person name="Jarett J.K."/>
            <person name="Geller-Mcgrath D.E."/>
            <person name="Sieber C.M.K."/>
            <person name="Emerson J.B."/>
            <person name="Anantharaman K."/>
            <person name="Thomas B.C."/>
            <person name="Malmstrom R."/>
            <person name="Stieglmeier M."/>
            <person name="Klingl A."/>
            <person name="Woyke T."/>
            <person name="Ryan C.M."/>
            <person name="Banfield J.F."/>
        </authorList>
    </citation>
    <scope>NUCLEOTIDE SEQUENCE [LARGE SCALE GENOMIC DNA]</scope>
</reference>
<dbReference type="Pfam" id="PF04294">
    <property type="entry name" value="VanW"/>
    <property type="match status" value="1"/>
</dbReference>
<dbReference type="PANTHER" id="PTHR35788">
    <property type="entry name" value="EXPORTED PROTEIN-RELATED"/>
    <property type="match status" value="1"/>
</dbReference>
<dbReference type="EMBL" id="PFAJ01000070">
    <property type="protein sequence ID" value="PIR96651.1"/>
    <property type="molecule type" value="Genomic_DNA"/>
</dbReference>
<evidence type="ECO:0000256" key="1">
    <source>
        <dbReference type="SAM" id="Phobius"/>
    </source>
</evidence>
<dbReference type="Proteomes" id="UP000230557">
    <property type="component" value="Unassembled WGS sequence"/>
</dbReference>